<dbReference type="AlphaFoldDB" id="A0A6I9XT52"/>
<gene>
    <name evidence="3" type="primary">LOC106545019</name>
</gene>
<evidence type="ECO:0000313" key="3">
    <source>
        <dbReference type="RefSeq" id="XP_013916936.1"/>
    </source>
</evidence>
<dbReference type="KEGG" id="tsr:106545019"/>
<accession>A0A6I9XT52</accession>
<evidence type="ECO:0000313" key="2">
    <source>
        <dbReference type="Proteomes" id="UP000504617"/>
    </source>
</evidence>
<reference evidence="3" key="1">
    <citation type="submission" date="2025-08" db="UniProtKB">
        <authorList>
            <consortium name="RefSeq"/>
        </authorList>
    </citation>
    <scope>IDENTIFICATION</scope>
</reference>
<sequence>MADIIAAAIERGIAAGLQHHTAVPSTSQAAHSSKKAKPSRAQGAPNDSLSQVSEVEEQVSRDSDLSDDEDLMPAPSSLEGLFKPVLFRSLLLKAKKVSGIPAAKPSVTMEQDKTDMTDPLFSRPIVEKDVVPSPKLFLEVFQIMVVSAPNAATAASEDALHPEDKRFDQTLVKGYQASAWALQASSSASFFNRAALRWLKQLQERLPPSDTRTHKDLNRLKAAMEYSADASLDAARFVPRP</sequence>
<dbReference type="Gene3D" id="1.10.287.3160">
    <property type="match status" value="1"/>
</dbReference>
<dbReference type="Proteomes" id="UP000504617">
    <property type="component" value="Unplaced"/>
</dbReference>
<organism evidence="2 3">
    <name type="scientific">Thamnophis sirtalis</name>
    <dbReference type="NCBI Taxonomy" id="35019"/>
    <lineage>
        <taxon>Eukaryota</taxon>
        <taxon>Metazoa</taxon>
        <taxon>Chordata</taxon>
        <taxon>Craniata</taxon>
        <taxon>Vertebrata</taxon>
        <taxon>Euteleostomi</taxon>
        <taxon>Lepidosauria</taxon>
        <taxon>Squamata</taxon>
        <taxon>Bifurcata</taxon>
        <taxon>Unidentata</taxon>
        <taxon>Episquamata</taxon>
        <taxon>Toxicofera</taxon>
        <taxon>Serpentes</taxon>
        <taxon>Colubroidea</taxon>
        <taxon>Colubridae</taxon>
        <taxon>Natricinae</taxon>
        <taxon>Thamnophis</taxon>
    </lineage>
</organism>
<evidence type="ECO:0000256" key="1">
    <source>
        <dbReference type="SAM" id="MobiDB-lite"/>
    </source>
</evidence>
<proteinExistence type="predicted"/>
<dbReference type="GeneID" id="106545019"/>
<keyword evidence="2" id="KW-1185">Reference proteome</keyword>
<feature type="region of interest" description="Disordered" evidence="1">
    <location>
        <begin position="19"/>
        <end position="74"/>
    </location>
</feature>
<name>A0A6I9XT52_9SAUR</name>
<dbReference type="RefSeq" id="XP_013916936.1">
    <property type="nucleotide sequence ID" value="XM_014061461.1"/>
</dbReference>
<protein>
    <submittedName>
        <fullName evidence="3">Uncharacterized protein LOC106545019</fullName>
    </submittedName>
</protein>